<evidence type="ECO:0000256" key="2">
    <source>
        <dbReference type="ARBA" id="ARBA00005774"/>
    </source>
</evidence>
<reference evidence="10" key="1">
    <citation type="submission" date="2018-04" db="EMBL/GenBank/DDBJ databases">
        <authorList>
            <person name="Liu S."/>
            <person name="Wang Z."/>
            <person name="Li J."/>
        </authorList>
    </citation>
    <scope>NUCLEOTIDE SEQUENCE [LARGE SCALE GENOMIC DNA]</scope>
    <source>
        <strain evidence="10">S1194</strain>
    </source>
</reference>
<evidence type="ECO:0000256" key="7">
    <source>
        <dbReference type="HAMAP-Rule" id="MF_00143"/>
    </source>
</evidence>
<evidence type="ECO:0000256" key="4">
    <source>
        <dbReference type="ARBA" id="ARBA00022692"/>
    </source>
</evidence>
<dbReference type="GO" id="GO:0005886">
    <property type="term" value="C:plasma membrane"/>
    <property type="evidence" value="ECO:0007669"/>
    <property type="project" value="UniProtKB-SubCell"/>
</dbReference>
<sequence>MKAQPPAERSTAPRQAKSAAGEGGRRVSPLESLGGLIFLSRWLQAPLYLGLIVAQGLYAVVFINEIVKITEETFASGGAVDQNLIMLSVLGLVDVVMVANLVIMVVIGGYETFVSKMDLDENPDKPEWLSHVNANVLKTKLAMSIIGISSIHLLKTFIEAADLGSEDAHFEHGAVYTESGVLWQVVIHAAFILSAIGLAYIDRWGSKAEFEERELLLEEHEMLQLVAARDRANAAPAAHSTSASTTEGDRS</sequence>
<keyword evidence="5 7" id="KW-1133">Transmembrane helix</keyword>
<dbReference type="EMBL" id="QEEX01000001">
    <property type="protein sequence ID" value="PWB97184.1"/>
    <property type="molecule type" value="Genomic_DNA"/>
</dbReference>
<dbReference type="InterPro" id="IPR020761">
    <property type="entry name" value="UPF0114_bac"/>
</dbReference>
<dbReference type="PANTHER" id="PTHR38596:SF1">
    <property type="entry name" value="UPF0114 PROTEIN YQHA"/>
    <property type="match status" value="1"/>
</dbReference>
<dbReference type="HAMAP" id="MF_00143">
    <property type="entry name" value="UPF0114"/>
    <property type="match status" value="1"/>
</dbReference>
<comment type="subcellular location">
    <subcellularLocation>
        <location evidence="1 7">Cell membrane</location>
        <topology evidence="1 7">Multi-pass membrane protein</topology>
    </subcellularLocation>
</comment>
<keyword evidence="6 7" id="KW-0472">Membrane</keyword>
<evidence type="ECO:0000313" key="10">
    <source>
        <dbReference type="Proteomes" id="UP000244978"/>
    </source>
</evidence>
<dbReference type="NCBIfam" id="TIGR00645">
    <property type="entry name" value="HI0507"/>
    <property type="match status" value="1"/>
</dbReference>
<proteinExistence type="inferred from homology"/>
<evidence type="ECO:0000256" key="1">
    <source>
        <dbReference type="ARBA" id="ARBA00004651"/>
    </source>
</evidence>
<evidence type="ECO:0000313" key="9">
    <source>
        <dbReference type="EMBL" id="PWB97184.1"/>
    </source>
</evidence>
<evidence type="ECO:0000256" key="6">
    <source>
        <dbReference type="ARBA" id="ARBA00023136"/>
    </source>
</evidence>
<feature type="transmembrane region" description="Helical" evidence="7">
    <location>
        <begin position="84"/>
        <end position="110"/>
    </location>
</feature>
<dbReference type="AlphaFoldDB" id="A0A2U1SZX0"/>
<organism evidence="9 10">
    <name type="scientific">Homoserinimonas hongtaonis</name>
    <dbReference type="NCBI Taxonomy" id="2079791"/>
    <lineage>
        <taxon>Bacteria</taxon>
        <taxon>Bacillati</taxon>
        <taxon>Actinomycetota</taxon>
        <taxon>Actinomycetes</taxon>
        <taxon>Micrococcales</taxon>
        <taxon>Microbacteriaceae</taxon>
        <taxon>Homoserinimonas</taxon>
    </lineage>
</organism>
<evidence type="ECO:0000256" key="3">
    <source>
        <dbReference type="ARBA" id="ARBA00022475"/>
    </source>
</evidence>
<name>A0A2U1SZX0_9MICO</name>
<keyword evidence="3 7" id="KW-1003">Cell membrane</keyword>
<evidence type="ECO:0000256" key="8">
    <source>
        <dbReference type="SAM" id="MobiDB-lite"/>
    </source>
</evidence>
<dbReference type="PANTHER" id="PTHR38596">
    <property type="entry name" value="UPF0114 PROTEIN YQHA"/>
    <property type="match status" value="1"/>
</dbReference>
<dbReference type="RefSeq" id="WP_108997183.1">
    <property type="nucleotide sequence ID" value="NZ_QEEX01000001.1"/>
</dbReference>
<comment type="similarity">
    <text evidence="2 7">Belongs to the UPF0114 family.</text>
</comment>
<evidence type="ECO:0000256" key="5">
    <source>
        <dbReference type="ARBA" id="ARBA00022989"/>
    </source>
</evidence>
<dbReference type="Pfam" id="PF03350">
    <property type="entry name" value="UPF0114"/>
    <property type="match status" value="1"/>
</dbReference>
<keyword evidence="4 7" id="KW-0812">Transmembrane</keyword>
<gene>
    <name evidence="9" type="ORF">DF220_04540</name>
</gene>
<feature type="transmembrane region" description="Helical" evidence="7">
    <location>
        <begin position="181"/>
        <end position="201"/>
    </location>
</feature>
<dbReference type="InterPro" id="IPR005134">
    <property type="entry name" value="UPF0114"/>
</dbReference>
<accession>A0A2U1SZX0</accession>
<protein>
    <recommendedName>
        <fullName evidence="7">UPF0114 protein DF220_04540</fullName>
    </recommendedName>
</protein>
<dbReference type="Proteomes" id="UP000244978">
    <property type="component" value="Unassembled WGS sequence"/>
</dbReference>
<keyword evidence="10" id="KW-1185">Reference proteome</keyword>
<comment type="caution">
    <text evidence="9">The sequence shown here is derived from an EMBL/GenBank/DDBJ whole genome shotgun (WGS) entry which is preliminary data.</text>
</comment>
<feature type="region of interest" description="Disordered" evidence="8">
    <location>
        <begin position="1"/>
        <end position="27"/>
    </location>
</feature>
<feature type="transmembrane region" description="Helical" evidence="7">
    <location>
        <begin position="45"/>
        <end position="63"/>
    </location>
</feature>